<dbReference type="InterPro" id="IPR011043">
    <property type="entry name" value="Gal_Oxase/kelch_b-propeller"/>
</dbReference>
<dbReference type="Pfam" id="PF13149">
    <property type="entry name" value="Mfa_like_1"/>
    <property type="match status" value="1"/>
</dbReference>
<protein>
    <recommendedName>
        <fullName evidence="3">Fimbrillin family protein</fullName>
    </recommendedName>
</protein>
<evidence type="ECO:0000313" key="1">
    <source>
        <dbReference type="EMBL" id="EIY96099.1"/>
    </source>
</evidence>
<dbReference type="AlphaFoldDB" id="A0A0E2AP18"/>
<proteinExistence type="predicted"/>
<evidence type="ECO:0000313" key="2">
    <source>
        <dbReference type="Proteomes" id="UP000003879"/>
    </source>
</evidence>
<dbReference type="Proteomes" id="UP000003879">
    <property type="component" value="Unassembled WGS sequence"/>
</dbReference>
<name>A0A0E2AP18_BACFG</name>
<evidence type="ECO:0008006" key="3">
    <source>
        <dbReference type="Google" id="ProtNLM"/>
    </source>
</evidence>
<dbReference type="PROSITE" id="PS51257">
    <property type="entry name" value="PROKAR_LIPOPROTEIN"/>
    <property type="match status" value="1"/>
</dbReference>
<organism evidence="1 2">
    <name type="scientific">Bacteroides fragilis CL07T12C05</name>
    <dbReference type="NCBI Taxonomy" id="997883"/>
    <lineage>
        <taxon>Bacteria</taxon>
        <taxon>Pseudomonadati</taxon>
        <taxon>Bacteroidota</taxon>
        <taxon>Bacteroidia</taxon>
        <taxon>Bacteroidales</taxon>
        <taxon>Bacteroidaceae</taxon>
        <taxon>Bacteroides</taxon>
    </lineage>
</organism>
<dbReference type="SUPFAM" id="SSF50965">
    <property type="entry name" value="Galactose oxidase, central domain"/>
    <property type="match status" value="1"/>
</dbReference>
<gene>
    <name evidence="1" type="ORF">HMPREF1056_01987</name>
</gene>
<dbReference type="EMBL" id="AGXN01000012">
    <property type="protein sequence ID" value="EIY96099.1"/>
    <property type="molecule type" value="Genomic_DNA"/>
</dbReference>
<dbReference type="RefSeq" id="WP_005794593.1">
    <property type="nucleotide sequence ID" value="NZ_JH724215.1"/>
</dbReference>
<accession>A0A0E2AP18</accession>
<sequence>MKKINYIGVALLAVLSACSDEEIENQPVNVNKYEVTATIRAVEPSTRMLDADLRNTFQAGDEILIGWQGSDTYHYTYDNGTGKFKGKVEEGSIWTVLSGLSSPTVDIYSWYGTTPEDKLPLPGATLSVSADQSSNNSFLSSLYMAAHQRIAPSDASLNFVFSQLMARVTLTVSIIDPLVEQMDVMNAKACLMDMRTNSKLGIDADANYMLKVPDIETRQDLKMCSTWSDQQAFSIQFKCLFPPQTLDKYKKIVITLGNGKEYVCRLSKEITLKGGQNATITASLKASEDAVLKPVITKVENVFMSAYSGNRIFAQIKNNDGTYSYRIFEKQADGSWSNGEIVYNDEAGTTELPDGKSATKTRPLSSIELCGDYGVLGFGKNNSDTYFIKKSKTTGKWFCAAGPMPYKGYAVAISDNFLISGDNYSNSYIYPIDKEGNITSGKSFPIGGYKLSLTDNVVAGSAGVFQYNVVTDKWDKIISYPLGAQESRAATDGKKVILQQTSGVVNVRIYDIKTRKEEPWEGDRAKASCGRPVAIYGDYALTCVRPEDNNSYGYIDICYRNPETGKWKIVNPQDGHFFDLIKAWNPAIDLKTNISNSLGEVFLKGYRALITWDGNSYFIENLDEMVQNWMKEHPE</sequence>
<comment type="caution">
    <text evidence="1">The sequence shown here is derived from an EMBL/GenBank/DDBJ whole genome shotgun (WGS) entry which is preliminary data.</text>
</comment>
<dbReference type="InterPro" id="IPR025049">
    <property type="entry name" value="Mfa-like_1"/>
</dbReference>
<dbReference type="HOGENOM" id="CLU_430649_0_0_10"/>
<dbReference type="CDD" id="cd13120">
    <property type="entry name" value="BF2867_like_N"/>
    <property type="match status" value="1"/>
</dbReference>
<dbReference type="PATRIC" id="fig|997883.3.peg.2082"/>
<reference evidence="1 2" key="1">
    <citation type="submission" date="2012-02" db="EMBL/GenBank/DDBJ databases">
        <title>The Genome Sequence of Bacteroides fragilis CL07T12C05.</title>
        <authorList>
            <consortium name="The Broad Institute Genome Sequencing Platform"/>
            <person name="Earl A."/>
            <person name="Ward D."/>
            <person name="Feldgarden M."/>
            <person name="Gevers D."/>
            <person name="Zitomersky N.L."/>
            <person name="Coyne M.J."/>
            <person name="Comstock L.E."/>
            <person name="Young S.K."/>
            <person name="Zeng Q."/>
            <person name="Gargeya S."/>
            <person name="Fitzgerald M."/>
            <person name="Haas B."/>
            <person name="Abouelleil A."/>
            <person name="Alvarado L."/>
            <person name="Arachchi H.M."/>
            <person name="Berlin A."/>
            <person name="Chapman S.B."/>
            <person name="Gearin G."/>
            <person name="Goldberg J."/>
            <person name="Griggs A."/>
            <person name="Gujja S."/>
            <person name="Hansen M."/>
            <person name="Heiman D."/>
            <person name="Howarth C."/>
            <person name="Larimer J."/>
            <person name="Lui A."/>
            <person name="MacDonald P.J.P."/>
            <person name="McCowen C."/>
            <person name="Montmayeur A."/>
            <person name="Murphy C."/>
            <person name="Neiman D."/>
            <person name="Pearson M."/>
            <person name="Priest M."/>
            <person name="Roberts A."/>
            <person name="Saif S."/>
            <person name="Shea T."/>
            <person name="Sisk P."/>
            <person name="Stolte C."/>
            <person name="Sykes S."/>
            <person name="Wortman J."/>
            <person name="Nusbaum C."/>
            <person name="Birren B."/>
        </authorList>
    </citation>
    <scope>NUCLEOTIDE SEQUENCE [LARGE SCALE GENOMIC DNA]</scope>
    <source>
        <strain evidence="1 2">CL07T12C05</strain>
    </source>
</reference>